<dbReference type="Proteomes" id="UP000678393">
    <property type="component" value="Unassembled WGS sequence"/>
</dbReference>
<dbReference type="InterPro" id="IPR016179">
    <property type="entry name" value="Insulin-like"/>
</dbReference>
<gene>
    <name evidence="6" type="ORF">CUNI_LOCUS12027</name>
</gene>
<evidence type="ECO:0000256" key="2">
    <source>
        <dbReference type="ARBA" id="ARBA00009034"/>
    </source>
</evidence>
<sequence>MNFSYKNYFTLALVLLTLCASTCQGNRRRCNIHSQPHPQGICGERLARAHENLCFLMRQWYPDHFSRKRSADDTFKEQLLNVPLSTFAKLQLSLNSRDVLFGIFTLFFFYLNINKHIFSLMPTIKLPNYTFFFFFAETPYHFSNTVALLSDGGYRQNLDRRHQPLESDGTRMTKTVLQLLTGTAYGRVKRVRRSMVCDCCINRCTTRHLATYC</sequence>
<evidence type="ECO:0000256" key="4">
    <source>
        <dbReference type="SAM" id="SignalP"/>
    </source>
</evidence>
<comment type="caution">
    <text evidence="6">The sequence shown here is derived from an EMBL/GenBank/DDBJ whole genome shotgun (WGS) entry which is preliminary data.</text>
</comment>
<organism evidence="6 7">
    <name type="scientific">Candidula unifasciata</name>
    <dbReference type="NCBI Taxonomy" id="100452"/>
    <lineage>
        <taxon>Eukaryota</taxon>
        <taxon>Metazoa</taxon>
        <taxon>Spiralia</taxon>
        <taxon>Lophotrochozoa</taxon>
        <taxon>Mollusca</taxon>
        <taxon>Gastropoda</taxon>
        <taxon>Heterobranchia</taxon>
        <taxon>Euthyneura</taxon>
        <taxon>Panpulmonata</taxon>
        <taxon>Eupulmonata</taxon>
        <taxon>Stylommatophora</taxon>
        <taxon>Helicina</taxon>
        <taxon>Helicoidea</taxon>
        <taxon>Geomitridae</taxon>
        <taxon>Candidula</taxon>
    </lineage>
</organism>
<dbReference type="GO" id="GO:0005576">
    <property type="term" value="C:extracellular region"/>
    <property type="evidence" value="ECO:0007669"/>
    <property type="project" value="InterPro"/>
</dbReference>
<evidence type="ECO:0000259" key="5">
    <source>
        <dbReference type="Pfam" id="PF00049"/>
    </source>
</evidence>
<dbReference type="Gene3D" id="1.10.100.10">
    <property type="entry name" value="Insulin-like"/>
    <property type="match status" value="1"/>
</dbReference>
<dbReference type="GO" id="GO:0005179">
    <property type="term" value="F:hormone activity"/>
    <property type="evidence" value="ECO:0007669"/>
    <property type="project" value="InterPro"/>
</dbReference>
<feature type="signal peptide" evidence="4">
    <location>
        <begin position="1"/>
        <end position="25"/>
    </location>
</feature>
<feature type="chain" id="PRO_5035914173" description="Insulin-like domain-containing protein" evidence="4">
    <location>
        <begin position="26"/>
        <end position="213"/>
    </location>
</feature>
<proteinExistence type="inferred from homology"/>
<dbReference type="OrthoDB" id="6053711at2759"/>
<dbReference type="PROSITE" id="PS00262">
    <property type="entry name" value="INSULIN"/>
    <property type="match status" value="1"/>
</dbReference>
<keyword evidence="4" id="KW-0732">Signal</keyword>
<name>A0A8S3ZB71_9EUPU</name>
<dbReference type="InterPro" id="IPR036438">
    <property type="entry name" value="Insulin-like_sf"/>
</dbReference>
<reference evidence="6" key="1">
    <citation type="submission" date="2021-04" db="EMBL/GenBank/DDBJ databases">
        <authorList>
            <consortium name="Molecular Ecology Group"/>
        </authorList>
    </citation>
    <scope>NUCLEOTIDE SEQUENCE</scope>
</reference>
<dbReference type="AlphaFoldDB" id="A0A8S3ZB71"/>
<evidence type="ECO:0000256" key="1">
    <source>
        <dbReference type="ARBA" id="ARBA00004398"/>
    </source>
</evidence>
<comment type="subcellular location">
    <subcellularLocation>
        <location evidence="1">Cytoplasmic vesicle</location>
        <location evidence="1">Secretory vesicle</location>
    </subcellularLocation>
</comment>
<dbReference type="InterPro" id="IPR022353">
    <property type="entry name" value="Insulin_CS"/>
</dbReference>
<protein>
    <recommendedName>
        <fullName evidence="5">Insulin-like domain-containing protein</fullName>
    </recommendedName>
</protein>
<comment type="similarity">
    <text evidence="2">Belongs to the insulin family.</text>
</comment>
<dbReference type="Pfam" id="PF00049">
    <property type="entry name" value="Insulin"/>
    <property type="match status" value="1"/>
</dbReference>
<dbReference type="SUPFAM" id="SSF56994">
    <property type="entry name" value="Insulin-like"/>
    <property type="match status" value="1"/>
</dbReference>
<dbReference type="EMBL" id="CAJHNH020002367">
    <property type="protein sequence ID" value="CAG5126469.1"/>
    <property type="molecule type" value="Genomic_DNA"/>
</dbReference>
<evidence type="ECO:0000313" key="6">
    <source>
        <dbReference type="EMBL" id="CAG5126469.1"/>
    </source>
</evidence>
<accession>A0A8S3ZB71</accession>
<feature type="domain" description="Insulin-like" evidence="5">
    <location>
        <begin position="40"/>
        <end position="213"/>
    </location>
</feature>
<evidence type="ECO:0000256" key="3">
    <source>
        <dbReference type="ARBA" id="ARBA00023329"/>
    </source>
</evidence>
<evidence type="ECO:0000313" key="7">
    <source>
        <dbReference type="Proteomes" id="UP000678393"/>
    </source>
</evidence>
<dbReference type="CDD" id="cd00101">
    <property type="entry name" value="IlGF_like"/>
    <property type="match status" value="1"/>
</dbReference>
<keyword evidence="7" id="KW-1185">Reference proteome</keyword>
<keyword evidence="3" id="KW-0968">Cytoplasmic vesicle</keyword>